<evidence type="ECO:0000313" key="3">
    <source>
        <dbReference type="Proteomes" id="UP001217089"/>
    </source>
</evidence>
<feature type="region of interest" description="Disordered" evidence="1">
    <location>
        <begin position="1"/>
        <end position="20"/>
    </location>
</feature>
<accession>A0ABQ9F1U8</accession>
<evidence type="ECO:0000313" key="2">
    <source>
        <dbReference type="EMBL" id="KAJ8309852.1"/>
    </source>
</evidence>
<dbReference type="EMBL" id="JARBDR010000640">
    <property type="protein sequence ID" value="KAJ8309852.1"/>
    <property type="molecule type" value="Genomic_DNA"/>
</dbReference>
<sequence>MESLKSETKELQEEKDKKEEELLELQKEVNKTKSQLNIGQSELDLYLSNQKSETSRLVDMQRNLHKAQTTVKDRKNELERTAEKKYLN</sequence>
<organism evidence="2 3">
    <name type="scientific">Tegillarca granosa</name>
    <name type="common">Malaysian cockle</name>
    <name type="synonym">Anadara granosa</name>
    <dbReference type="NCBI Taxonomy" id="220873"/>
    <lineage>
        <taxon>Eukaryota</taxon>
        <taxon>Metazoa</taxon>
        <taxon>Spiralia</taxon>
        <taxon>Lophotrochozoa</taxon>
        <taxon>Mollusca</taxon>
        <taxon>Bivalvia</taxon>
        <taxon>Autobranchia</taxon>
        <taxon>Pteriomorphia</taxon>
        <taxon>Arcoida</taxon>
        <taxon>Arcoidea</taxon>
        <taxon>Arcidae</taxon>
        <taxon>Tegillarca</taxon>
    </lineage>
</organism>
<name>A0ABQ9F1U8_TEGGR</name>
<dbReference type="Proteomes" id="UP001217089">
    <property type="component" value="Unassembled WGS sequence"/>
</dbReference>
<proteinExistence type="predicted"/>
<keyword evidence="3" id="KW-1185">Reference proteome</keyword>
<feature type="compositionally biased region" description="Basic and acidic residues" evidence="1">
    <location>
        <begin position="71"/>
        <end position="88"/>
    </location>
</feature>
<protein>
    <submittedName>
        <fullName evidence="2">Uncharacterized protein</fullName>
    </submittedName>
</protein>
<evidence type="ECO:0000256" key="1">
    <source>
        <dbReference type="SAM" id="MobiDB-lite"/>
    </source>
</evidence>
<comment type="caution">
    <text evidence="2">The sequence shown here is derived from an EMBL/GenBank/DDBJ whole genome shotgun (WGS) entry which is preliminary data.</text>
</comment>
<feature type="region of interest" description="Disordered" evidence="1">
    <location>
        <begin position="66"/>
        <end position="88"/>
    </location>
</feature>
<reference evidence="2 3" key="1">
    <citation type="submission" date="2022-12" db="EMBL/GenBank/DDBJ databases">
        <title>Chromosome-level genome of Tegillarca granosa.</title>
        <authorList>
            <person name="Kim J."/>
        </authorList>
    </citation>
    <scope>NUCLEOTIDE SEQUENCE [LARGE SCALE GENOMIC DNA]</scope>
    <source>
        <strain evidence="2">Teg-2019</strain>
        <tissue evidence="2">Adductor muscle</tissue>
    </source>
</reference>
<gene>
    <name evidence="2" type="ORF">KUTeg_011717</name>
</gene>